<gene>
    <name evidence="1" type="ORF">F1737_04720</name>
</gene>
<dbReference type="Pfam" id="PF09884">
    <property type="entry name" value="DUF2111"/>
    <property type="match status" value="1"/>
</dbReference>
<name>A0AA97FEP6_9EURY</name>
<reference evidence="1 2" key="1">
    <citation type="submission" date="2019-09" db="EMBL/GenBank/DDBJ databases">
        <title>The complete genome of Methanoplanus sp. FWC-SCC4.</title>
        <authorList>
            <person name="Chen S.-C."/>
            <person name="Zhou Y.-Z."/>
            <person name="Lai M.-C."/>
        </authorList>
    </citation>
    <scope>NUCLEOTIDE SEQUENCE [LARGE SCALE GENOMIC DNA]</scope>
    <source>
        <strain evidence="1 2">FWC-SCC4</strain>
    </source>
</reference>
<evidence type="ECO:0000313" key="1">
    <source>
        <dbReference type="EMBL" id="WOF16056.1"/>
    </source>
</evidence>
<dbReference type="Proteomes" id="UP001301797">
    <property type="component" value="Chromosome"/>
</dbReference>
<dbReference type="RefSeq" id="WP_317137631.1">
    <property type="nucleotide sequence ID" value="NZ_CP043875.1"/>
</dbReference>
<organism evidence="1 2">
    <name type="scientific">Methanochimaera problematica</name>
    <dbReference type="NCBI Taxonomy" id="2609417"/>
    <lineage>
        <taxon>Archaea</taxon>
        <taxon>Methanobacteriati</taxon>
        <taxon>Methanobacteriota</taxon>
        <taxon>Stenosarchaea group</taxon>
        <taxon>Methanomicrobia</taxon>
        <taxon>Methanomicrobiales</taxon>
        <taxon>Methanomicrobiaceae</taxon>
        <taxon>Methanochimaera</taxon>
    </lineage>
</organism>
<dbReference type="KEGG" id="mefw:F1737_04720"/>
<proteinExistence type="predicted"/>
<dbReference type="GeneID" id="85229455"/>
<keyword evidence="2" id="KW-1185">Reference proteome</keyword>
<accession>A0AA97FEP6</accession>
<dbReference type="AlphaFoldDB" id="A0AA97FEP6"/>
<evidence type="ECO:0000313" key="2">
    <source>
        <dbReference type="Proteomes" id="UP001301797"/>
    </source>
</evidence>
<dbReference type="InterPro" id="IPR012029">
    <property type="entry name" value="UCP006557"/>
</dbReference>
<dbReference type="EMBL" id="CP043875">
    <property type="protein sequence ID" value="WOF16056.1"/>
    <property type="molecule type" value="Genomic_DNA"/>
</dbReference>
<protein>
    <submittedName>
        <fullName evidence="1">DUF2111 domain-containing protein</fullName>
    </submittedName>
</protein>
<sequence length="139" mass="15128">MSEHRIFADSDSCDLYPVAMAIHRIVRLPVTARTKNKKGVRIEEGHLIDNDYTGPVLEESIHINALLNTVPENGPYKGVPVIVAPIRDDNGEAIGSIGVVDFAGVFDLATLMEHQSVILKQVCGKDPCPLPTELTGSKR</sequence>